<comment type="caution">
    <text evidence="2">The sequence shown here is derived from an EMBL/GenBank/DDBJ whole genome shotgun (WGS) entry which is preliminary data.</text>
</comment>
<dbReference type="InterPro" id="IPR042267">
    <property type="entry name" value="VTC_sf"/>
</dbReference>
<dbReference type="GO" id="GO:0006799">
    <property type="term" value="P:polyphosphate biosynthetic process"/>
    <property type="evidence" value="ECO:0007669"/>
    <property type="project" value="UniProtKB-ARBA"/>
</dbReference>
<dbReference type="EMBL" id="MKIR01000026">
    <property type="protein sequence ID" value="OFI48295.1"/>
    <property type="molecule type" value="Genomic_DNA"/>
</dbReference>
<evidence type="ECO:0000259" key="1">
    <source>
        <dbReference type="Pfam" id="PF09359"/>
    </source>
</evidence>
<dbReference type="Gene3D" id="3.20.100.30">
    <property type="entry name" value="VTC, catalytic tunnel domain"/>
    <property type="match status" value="1"/>
</dbReference>
<sequence length="252" mass="29988">MKLKNVFQRREVKYTLSFEQYEKLRMLTKDKLFEDQYGLHTIYSLYYDTDNFDMIRKSIEKPDYKEKFRIRSYGLPTAESNVYLEIKKKVNGIVYKRRVEQPYSALNLIDTYTALENPFQSKKSQVNREITYLFSQQVLEPKVLIAYDRKALYTPEDGNFRVTFDFNIRYSLDELDFQEDGMRGVSPDVDVLMEVKSLASYPLWFSKALSEIGAFKASYSKYARVYKDFIVPRENFKELDRKIEDIGEKAYA</sequence>
<feature type="domain" description="VTC" evidence="1">
    <location>
        <begin position="9"/>
        <end position="226"/>
    </location>
</feature>
<proteinExistence type="predicted"/>
<evidence type="ECO:0000313" key="2">
    <source>
        <dbReference type="EMBL" id="OFI48295.1"/>
    </source>
</evidence>
<protein>
    <recommendedName>
        <fullName evidence="1">VTC domain-containing protein</fullName>
    </recommendedName>
</protein>
<dbReference type="STRING" id="1859473.BG261_08410"/>
<gene>
    <name evidence="2" type="ORF">BG261_08410</name>
</gene>
<organism evidence="2 3">
    <name type="scientific">Floricoccus tropicus</name>
    <dbReference type="NCBI Taxonomy" id="1859473"/>
    <lineage>
        <taxon>Bacteria</taxon>
        <taxon>Bacillati</taxon>
        <taxon>Bacillota</taxon>
        <taxon>Bacilli</taxon>
        <taxon>Lactobacillales</taxon>
        <taxon>Streptococcaceae</taxon>
        <taxon>Floricoccus</taxon>
    </lineage>
</organism>
<name>A0A1E8GJ69_9LACT</name>
<keyword evidence="3" id="KW-1185">Reference proteome</keyword>
<dbReference type="Pfam" id="PF09359">
    <property type="entry name" value="VTC"/>
    <property type="match status" value="1"/>
</dbReference>
<dbReference type="CDD" id="cd07750">
    <property type="entry name" value="PolyPPase_VTC_like"/>
    <property type="match status" value="1"/>
</dbReference>
<accession>A0A1E8GJ69</accession>
<evidence type="ECO:0000313" key="3">
    <source>
        <dbReference type="Proteomes" id="UP000178622"/>
    </source>
</evidence>
<dbReference type="Proteomes" id="UP000178622">
    <property type="component" value="Unassembled WGS sequence"/>
</dbReference>
<dbReference type="RefSeq" id="WP_070793302.1">
    <property type="nucleotide sequence ID" value="NZ_MKIR01000026.1"/>
</dbReference>
<reference evidence="3" key="1">
    <citation type="submission" date="2016-09" db="EMBL/GenBank/DDBJ databases">
        <title>Draft genome sequence of a novel species of the family Streptococcaceae isolated from flowers.</title>
        <authorList>
            <person name="Chuah L.-O."/>
            <person name="Yap K.-P."/>
            <person name="Thong K.L."/>
            <person name="Liong M.T."/>
            <person name="Ahmad R."/>
            <person name="Rusul G."/>
        </authorList>
    </citation>
    <scope>NUCLEOTIDE SEQUENCE [LARGE SCALE GENOMIC DNA]</scope>
    <source>
        <strain evidence="3">DF1</strain>
    </source>
</reference>
<dbReference type="InterPro" id="IPR018966">
    <property type="entry name" value="VTC_domain"/>
</dbReference>
<dbReference type="OrthoDB" id="185578at2"/>
<dbReference type="AlphaFoldDB" id="A0A1E8GJ69"/>